<proteinExistence type="predicted"/>
<accession>A0ABN9RU03</accession>
<name>A0ABN9RU03_9DINO</name>
<protein>
    <submittedName>
        <fullName evidence="2">Uncharacterized protein</fullName>
    </submittedName>
</protein>
<keyword evidence="3" id="KW-1185">Reference proteome</keyword>
<feature type="compositionally biased region" description="Low complexity" evidence="1">
    <location>
        <begin position="82"/>
        <end position="98"/>
    </location>
</feature>
<evidence type="ECO:0000256" key="1">
    <source>
        <dbReference type="SAM" id="MobiDB-lite"/>
    </source>
</evidence>
<feature type="region of interest" description="Disordered" evidence="1">
    <location>
        <begin position="33"/>
        <end position="131"/>
    </location>
</feature>
<comment type="caution">
    <text evidence="2">The sequence shown here is derived from an EMBL/GenBank/DDBJ whole genome shotgun (WGS) entry which is preliminary data.</text>
</comment>
<feature type="compositionally biased region" description="Basic and acidic residues" evidence="1">
    <location>
        <begin position="99"/>
        <end position="131"/>
    </location>
</feature>
<dbReference type="Proteomes" id="UP001189429">
    <property type="component" value="Unassembled WGS sequence"/>
</dbReference>
<evidence type="ECO:0000313" key="3">
    <source>
        <dbReference type="Proteomes" id="UP001189429"/>
    </source>
</evidence>
<feature type="non-terminal residue" evidence="2">
    <location>
        <position position="131"/>
    </location>
</feature>
<sequence>MRAAPAAAPPGRAAGGDVRLPFRMLVLRLRGGLPARPRQRGPRALAAAAPPSAPTADVGPDADVLKPVPGGGALQGRRRLPEAAAEAEGTPRRALLRAAAEEERRRHDEEAERRVQERQRRREEAQRRAEE</sequence>
<dbReference type="EMBL" id="CAUYUJ010007768">
    <property type="protein sequence ID" value="CAK0821894.1"/>
    <property type="molecule type" value="Genomic_DNA"/>
</dbReference>
<reference evidence="2" key="1">
    <citation type="submission" date="2023-10" db="EMBL/GenBank/DDBJ databases">
        <authorList>
            <person name="Chen Y."/>
            <person name="Shah S."/>
            <person name="Dougan E. K."/>
            <person name="Thang M."/>
            <person name="Chan C."/>
        </authorList>
    </citation>
    <scope>NUCLEOTIDE SEQUENCE [LARGE SCALE GENOMIC DNA]</scope>
</reference>
<feature type="compositionally biased region" description="Low complexity" evidence="1">
    <location>
        <begin position="33"/>
        <end position="50"/>
    </location>
</feature>
<organism evidence="2 3">
    <name type="scientific">Prorocentrum cordatum</name>
    <dbReference type="NCBI Taxonomy" id="2364126"/>
    <lineage>
        <taxon>Eukaryota</taxon>
        <taxon>Sar</taxon>
        <taxon>Alveolata</taxon>
        <taxon>Dinophyceae</taxon>
        <taxon>Prorocentrales</taxon>
        <taxon>Prorocentraceae</taxon>
        <taxon>Prorocentrum</taxon>
    </lineage>
</organism>
<gene>
    <name evidence="2" type="ORF">PCOR1329_LOCUS23031</name>
</gene>
<evidence type="ECO:0000313" key="2">
    <source>
        <dbReference type="EMBL" id="CAK0821894.1"/>
    </source>
</evidence>